<dbReference type="EMBL" id="FPJO01000018">
    <property type="protein sequence ID" value="SFY32980.1"/>
    <property type="molecule type" value="Genomic_DNA"/>
</dbReference>
<organism evidence="1 2">
    <name type="scientific">Streptomyces atratus</name>
    <dbReference type="NCBI Taxonomy" id="1893"/>
    <lineage>
        <taxon>Bacteria</taxon>
        <taxon>Bacillati</taxon>
        <taxon>Actinomycetota</taxon>
        <taxon>Actinomycetes</taxon>
        <taxon>Kitasatosporales</taxon>
        <taxon>Streptomycetaceae</taxon>
        <taxon>Streptomyces</taxon>
    </lineage>
</organism>
<evidence type="ECO:0000313" key="2">
    <source>
        <dbReference type="Proteomes" id="UP000181909"/>
    </source>
</evidence>
<dbReference type="SUPFAM" id="SSF53335">
    <property type="entry name" value="S-adenosyl-L-methionine-dependent methyltransferases"/>
    <property type="match status" value="1"/>
</dbReference>
<name>A0A1K2EDC6_STRAR</name>
<dbReference type="Gene3D" id="3.40.50.150">
    <property type="entry name" value="Vaccinia Virus protein VP39"/>
    <property type="match status" value="1"/>
</dbReference>
<evidence type="ECO:0000313" key="1">
    <source>
        <dbReference type="EMBL" id="SFY32980.1"/>
    </source>
</evidence>
<gene>
    <name evidence="1" type="ORF">SAMN02787144_101889</name>
</gene>
<accession>A0A1K2EDC6</accession>
<dbReference type="InterPro" id="IPR029063">
    <property type="entry name" value="SAM-dependent_MTases_sf"/>
</dbReference>
<dbReference type="STRING" id="1893.SAMN02787144_101889"/>
<dbReference type="Proteomes" id="UP000181909">
    <property type="component" value="Unassembled WGS sequence"/>
</dbReference>
<proteinExistence type="predicted"/>
<evidence type="ECO:0008006" key="3">
    <source>
        <dbReference type="Google" id="ProtNLM"/>
    </source>
</evidence>
<reference evidence="1 2" key="1">
    <citation type="submission" date="2016-11" db="EMBL/GenBank/DDBJ databases">
        <authorList>
            <person name="Jaros S."/>
            <person name="Januszkiewicz K."/>
            <person name="Wedrychowicz H."/>
        </authorList>
    </citation>
    <scope>NUCLEOTIDE SEQUENCE [LARGE SCALE GENOMIC DNA]</scope>
    <source>
        <strain evidence="1 2">OK807</strain>
    </source>
</reference>
<sequence length="130" mass="14046">MTALDLADDELGGILAYYSTHHTPPEALPVVFTDFHRTLAPGGHLMVVGRVGNGEHRRERSAYGNHPAYFESYLLPADRIAELLGRAGLVVTTRLVQEPAEEGKRAIASFLAHNPDEAPGGQGPHPSSLR</sequence>
<protein>
    <recommendedName>
        <fullName evidence="3">Methyltransferase domain-containing protein</fullName>
    </recommendedName>
</protein>
<dbReference type="AlphaFoldDB" id="A0A1K2EDC6"/>